<gene>
    <name evidence="2" type="ORF">GM415_04255</name>
</gene>
<dbReference type="KEGG" id="psel:GM415_04255"/>
<dbReference type="GO" id="GO:0008757">
    <property type="term" value="F:S-adenosylmethionine-dependent methyltransferase activity"/>
    <property type="evidence" value="ECO:0007669"/>
    <property type="project" value="InterPro"/>
</dbReference>
<feature type="domain" description="Methyltransferase type 11" evidence="1">
    <location>
        <begin position="81"/>
        <end position="178"/>
    </location>
</feature>
<evidence type="ECO:0000259" key="1">
    <source>
        <dbReference type="Pfam" id="PF08241"/>
    </source>
</evidence>
<dbReference type="Gene3D" id="3.40.50.150">
    <property type="entry name" value="Vaccinia Virus protein VP39"/>
    <property type="match status" value="1"/>
</dbReference>
<evidence type="ECO:0000313" key="3">
    <source>
        <dbReference type="Proteomes" id="UP000428328"/>
    </source>
</evidence>
<organism evidence="2 3">
    <name type="scientific">Pseudodesulfovibrio cashew</name>
    <dbReference type="NCBI Taxonomy" id="2678688"/>
    <lineage>
        <taxon>Bacteria</taxon>
        <taxon>Pseudomonadati</taxon>
        <taxon>Thermodesulfobacteriota</taxon>
        <taxon>Desulfovibrionia</taxon>
        <taxon>Desulfovibrionales</taxon>
        <taxon>Desulfovibrionaceae</taxon>
    </lineage>
</organism>
<name>A0A6I6JP17_9BACT</name>
<keyword evidence="3" id="KW-1185">Reference proteome</keyword>
<sequence length="264" mass="29640">MSGNGYYSLGHRLPDILAVPLFGARERYGKQPVPDDPDWVKWSSNYAEAIGTNKSFTVSDWVYDAVYKRMTRVDVEGKRVLEIGPGSMDYLRHLKGVPAVMELLDVDVAMLKEAGKAAANRGIPFHCHEVPKEGSPSLPFPSESLDMIISFFSLEHIHPLEPMVAEMARVLKKSGLLVGAIPCEGGLAWGLGRYLTTRRHYRAATDIDFDKVICWEHPNFAEDILRVLDAHLVPQKKIFWPLRLPLPDMNLTVFLHYEKSLAAG</sequence>
<keyword evidence="2" id="KW-0489">Methyltransferase</keyword>
<dbReference type="CDD" id="cd02440">
    <property type="entry name" value="AdoMet_MTases"/>
    <property type="match status" value="1"/>
</dbReference>
<reference evidence="2 3" key="1">
    <citation type="submission" date="2019-11" db="EMBL/GenBank/DDBJ databases">
        <authorList>
            <person name="Zheng R.K."/>
            <person name="Sun C.M."/>
        </authorList>
    </citation>
    <scope>NUCLEOTIDE SEQUENCE [LARGE SCALE GENOMIC DNA]</scope>
    <source>
        <strain evidence="2 3">SRB007</strain>
    </source>
</reference>
<dbReference type="GO" id="GO:0032259">
    <property type="term" value="P:methylation"/>
    <property type="evidence" value="ECO:0007669"/>
    <property type="project" value="UniProtKB-KW"/>
</dbReference>
<dbReference type="Proteomes" id="UP000428328">
    <property type="component" value="Chromosome"/>
</dbReference>
<dbReference type="RefSeq" id="WP_158946590.1">
    <property type="nucleotide sequence ID" value="NZ_CP046400.1"/>
</dbReference>
<dbReference type="SUPFAM" id="SSF53335">
    <property type="entry name" value="S-adenosyl-L-methionine-dependent methyltransferases"/>
    <property type="match status" value="1"/>
</dbReference>
<dbReference type="InterPro" id="IPR013216">
    <property type="entry name" value="Methyltransf_11"/>
</dbReference>
<dbReference type="AlphaFoldDB" id="A0A6I6JP17"/>
<protein>
    <submittedName>
        <fullName evidence="2">Methyltransferase domain-containing protein</fullName>
    </submittedName>
</protein>
<dbReference type="InterPro" id="IPR029063">
    <property type="entry name" value="SAM-dependent_MTases_sf"/>
</dbReference>
<dbReference type="EMBL" id="CP046400">
    <property type="protein sequence ID" value="QGY39364.1"/>
    <property type="molecule type" value="Genomic_DNA"/>
</dbReference>
<dbReference type="Pfam" id="PF08241">
    <property type="entry name" value="Methyltransf_11"/>
    <property type="match status" value="1"/>
</dbReference>
<proteinExistence type="predicted"/>
<evidence type="ECO:0000313" key="2">
    <source>
        <dbReference type="EMBL" id="QGY39364.1"/>
    </source>
</evidence>
<accession>A0A6I6JP17</accession>
<keyword evidence="2" id="KW-0808">Transferase</keyword>